<evidence type="ECO:0000313" key="3">
    <source>
        <dbReference type="Proteomes" id="UP000028547"/>
    </source>
</evidence>
<accession>A0A084SG74</accession>
<dbReference type="AlphaFoldDB" id="A0A084SG74"/>
<dbReference type="EMBL" id="JPMI01000378">
    <property type="protein sequence ID" value="KFA87459.1"/>
    <property type="molecule type" value="Genomic_DNA"/>
</dbReference>
<dbReference type="RefSeq" id="WP_043412446.1">
    <property type="nucleotide sequence ID" value="NZ_JPMI01000378.1"/>
</dbReference>
<protein>
    <submittedName>
        <fullName evidence="2">Uncharacterized protein</fullName>
    </submittedName>
</protein>
<name>A0A084SG74_9BACT</name>
<evidence type="ECO:0000256" key="1">
    <source>
        <dbReference type="SAM" id="MobiDB-lite"/>
    </source>
</evidence>
<sequence length="610" mass="69827">MNQEAMSLESPLEQEPEREAVPLDPHEMLYVPLRRRFTSEYVTNEEGGKELLIHFGYNEVSFDEPDLFAFGETLIQQDQFMAGSATAWSTGEPYAWERVKRLLEALLAEEFLTREPPGKPPTESEFHRRLMESEAQRDAPTEPLWWNPDCPQVMERLTGRPLELGYLETVLSVHRVAHPALDAEGRHVGEMNVFPDAMRMKIPTEWRMCQYPGSRYRNEALMNMTALKAMTRYWKPMMQGLLDVREEFLRRYPLLPDGRWRMGDLHALACDVLALPTLLLMRGNAPVPNGTLEPVLSSIFRVTDGVRMVLAYLLFLPERPMPYDTPITPAELYRFVEYGNFFVSGRGVCAGPQPMVDELFATLMEGKPVTGAPPAVPEWNADIPAAVDYGQLGLQLYALQFNLWSYMCRAYEVIREALLPVEDEPGSVLSRLRERIERDWDTLLPTRLEQAAQRDWAEARYIEMFDRAQRGMRGFREDTLVRLRDVFTPARDGMDARTRTLLRELLHARAGALSGTRRDVLDTVADAIAEFLAIERPVLRALDGVQRQVNALLQRPHPERKLTSEDLALQHRLRVGTFGVLPYLMDVFREEMGIAIETTEATTHCSFVGN</sequence>
<feature type="region of interest" description="Disordered" evidence="1">
    <location>
        <begin position="1"/>
        <end position="21"/>
    </location>
</feature>
<gene>
    <name evidence="2" type="ORF">Q664_48180</name>
</gene>
<organism evidence="2 3">
    <name type="scientific">Archangium violaceum Cb vi76</name>
    <dbReference type="NCBI Taxonomy" id="1406225"/>
    <lineage>
        <taxon>Bacteria</taxon>
        <taxon>Pseudomonadati</taxon>
        <taxon>Myxococcota</taxon>
        <taxon>Myxococcia</taxon>
        <taxon>Myxococcales</taxon>
        <taxon>Cystobacterineae</taxon>
        <taxon>Archangiaceae</taxon>
        <taxon>Archangium</taxon>
    </lineage>
</organism>
<dbReference type="Proteomes" id="UP000028547">
    <property type="component" value="Unassembled WGS sequence"/>
</dbReference>
<evidence type="ECO:0000313" key="2">
    <source>
        <dbReference type="EMBL" id="KFA87459.1"/>
    </source>
</evidence>
<comment type="caution">
    <text evidence="2">The sequence shown here is derived from an EMBL/GenBank/DDBJ whole genome shotgun (WGS) entry which is preliminary data.</text>
</comment>
<reference evidence="2 3" key="1">
    <citation type="submission" date="2014-07" db="EMBL/GenBank/DDBJ databases">
        <title>Draft Genome Sequence of Gephyronic Acid Producer, Cystobacter violaceus Strain Cb vi76.</title>
        <authorList>
            <person name="Stevens D.C."/>
            <person name="Young J."/>
            <person name="Carmichael R."/>
            <person name="Tan J."/>
            <person name="Taylor R.E."/>
        </authorList>
    </citation>
    <scope>NUCLEOTIDE SEQUENCE [LARGE SCALE GENOMIC DNA]</scope>
    <source>
        <strain evidence="2 3">Cb vi76</strain>
    </source>
</reference>
<proteinExistence type="predicted"/>